<accession>A0A8S5S3V9</accession>
<name>A0A8S5S3V9_9CAUD</name>
<reference evidence="1" key="1">
    <citation type="journal article" date="2021" name="Proc. Natl. Acad. Sci. U.S.A.">
        <title>A Catalog of Tens of Thousands of Viruses from Human Metagenomes Reveals Hidden Associations with Chronic Diseases.</title>
        <authorList>
            <person name="Tisza M.J."/>
            <person name="Buck C.B."/>
        </authorList>
    </citation>
    <scope>NUCLEOTIDE SEQUENCE</scope>
    <source>
        <strain evidence="1">CtBLh2</strain>
    </source>
</reference>
<protein>
    <submittedName>
        <fullName evidence="1">Uncharacterized protein</fullName>
    </submittedName>
</protein>
<sequence length="46" mass="4890">MAPSERAVTISSGSAWPTPFFCRFIAAIPTISPSAVSPATLLQFTY</sequence>
<proteinExistence type="predicted"/>
<dbReference type="EMBL" id="BK032514">
    <property type="protein sequence ID" value="DAF45622.1"/>
    <property type="molecule type" value="Genomic_DNA"/>
</dbReference>
<organism evidence="1">
    <name type="scientific">Siphoviridae sp. ctBLh2</name>
    <dbReference type="NCBI Taxonomy" id="2827803"/>
    <lineage>
        <taxon>Viruses</taxon>
        <taxon>Duplodnaviria</taxon>
        <taxon>Heunggongvirae</taxon>
        <taxon>Uroviricota</taxon>
        <taxon>Caudoviricetes</taxon>
    </lineage>
</organism>
<evidence type="ECO:0000313" key="1">
    <source>
        <dbReference type="EMBL" id="DAF45622.1"/>
    </source>
</evidence>